<reference evidence="2" key="1">
    <citation type="submission" date="2022-08" db="EMBL/GenBank/DDBJ databases">
        <title>A Global Phylogenomic Analysis of the Shiitake Genus Lentinula.</title>
        <authorList>
            <consortium name="DOE Joint Genome Institute"/>
            <person name="Sierra-Patev S."/>
            <person name="Min B."/>
            <person name="Naranjo-Ortiz M."/>
            <person name="Looney B."/>
            <person name="Konkel Z."/>
            <person name="Slot J.C."/>
            <person name="Sakamoto Y."/>
            <person name="Steenwyk J.L."/>
            <person name="Rokas A."/>
            <person name="Carro J."/>
            <person name="Camarero S."/>
            <person name="Ferreira P."/>
            <person name="Molpeceres G."/>
            <person name="Ruiz-Duenas F.J."/>
            <person name="Serrano A."/>
            <person name="Henrissat B."/>
            <person name="Drula E."/>
            <person name="Hughes K.W."/>
            <person name="Mata J.L."/>
            <person name="Ishikawa N.K."/>
            <person name="Vargas-Isla R."/>
            <person name="Ushijima S."/>
            <person name="Smith C.A."/>
            <person name="Ahrendt S."/>
            <person name="Andreopoulos W."/>
            <person name="He G."/>
            <person name="Labutti K."/>
            <person name="Lipzen A."/>
            <person name="Ng V."/>
            <person name="Riley R."/>
            <person name="Sandor L."/>
            <person name="Barry K."/>
            <person name="Martinez A.T."/>
            <person name="Xiao Y."/>
            <person name="Gibbons J.G."/>
            <person name="Terashima K."/>
            <person name="Grigoriev I.V."/>
            <person name="Hibbett D.S."/>
        </authorList>
    </citation>
    <scope>NUCLEOTIDE SEQUENCE</scope>
    <source>
        <strain evidence="2">JLM2183</strain>
    </source>
</reference>
<sequence length="103" mass="11484">MASKKLKKETKAFPLPDVLRDLALLRVSDVQLSSLVPQPSQSPSSSHNTDLDSDLEKSYQFSKEARAAIRLRNSRKVDDEAGRLEAVRSGLEDFVKGLEGERE</sequence>
<evidence type="ECO:0000313" key="2">
    <source>
        <dbReference type="EMBL" id="KAJ4483592.1"/>
    </source>
</evidence>
<accession>A0A9W9AIU7</accession>
<organism evidence="2 3">
    <name type="scientific">Lentinula aciculospora</name>
    <dbReference type="NCBI Taxonomy" id="153920"/>
    <lineage>
        <taxon>Eukaryota</taxon>
        <taxon>Fungi</taxon>
        <taxon>Dikarya</taxon>
        <taxon>Basidiomycota</taxon>
        <taxon>Agaricomycotina</taxon>
        <taxon>Agaricomycetes</taxon>
        <taxon>Agaricomycetidae</taxon>
        <taxon>Agaricales</taxon>
        <taxon>Marasmiineae</taxon>
        <taxon>Omphalotaceae</taxon>
        <taxon>Lentinula</taxon>
    </lineage>
</organism>
<name>A0A9W9AIU7_9AGAR</name>
<proteinExistence type="predicted"/>
<evidence type="ECO:0000256" key="1">
    <source>
        <dbReference type="SAM" id="MobiDB-lite"/>
    </source>
</evidence>
<dbReference type="OrthoDB" id="3227556at2759"/>
<protein>
    <submittedName>
        <fullName evidence="2">Uncharacterized protein</fullName>
    </submittedName>
</protein>
<keyword evidence="3" id="KW-1185">Reference proteome</keyword>
<feature type="region of interest" description="Disordered" evidence="1">
    <location>
        <begin position="34"/>
        <end position="57"/>
    </location>
</feature>
<dbReference type="AlphaFoldDB" id="A0A9W9AIU7"/>
<gene>
    <name evidence="2" type="ORF">J3R30DRAFT_3285159</name>
</gene>
<evidence type="ECO:0000313" key="3">
    <source>
        <dbReference type="Proteomes" id="UP001150266"/>
    </source>
</evidence>
<comment type="caution">
    <text evidence="2">The sequence shown here is derived from an EMBL/GenBank/DDBJ whole genome shotgun (WGS) entry which is preliminary data.</text>
</comment>
<feature type="compositionally biased region" description="Low complexity" evidence="1">
    <location>
        <begin position="34"/>
        <end position="46"/>
    </location>
</feature>
<dbReference type="EMBL" id="JAOTPV010000004">
    <property type="protein sequence ID" value="KAJ4483592.1"/>
    <property type="molecule type" value="Genomic_DNA"/>
</dbReference>
<dbReference type="Proteomes" id="UP001150266">
    <property type="component" value="Unassembled WGS sequence"/>
</dbReference>